<evidence type="ECO:0000313" key="1">
    <source>
        <dbReference type="EMBL" id="HIY21983.1"/>
    </source>
</evidence>
<reference evidence="1" key="2">
    <citation type="submission" date="2021-04" db="EMBL/GenBank/DDBJ databases">
        <authorList>
            <person name="Gilroy R."/>
        </authorList>
    </citation>
    <scope>NUCLEOTIDE SEQUENCE</scope>
    <source>
        <strain evidence="1">ChiBcec16_6824</strain>
    </source>
</reference>
<accession>A0A9D1Y9I5</accession>
<evidence type="ECO:0000313" key="2">
    <source>
        <dbReference type="Proteomes" id="UP000823868"/>
    </source>
</evidence>
<proteinExistence type="predicted"/>
<sequence length="121" mass="13831">MLKDDFVMRDVDTLVNTIARLVLHQETADYTPTGREEDAEADGLWFALDQYIKAGDFNAAEDLLYERADWQDLRYLEMGVAFYAHLNHLSDQELAEGGFDRDEVGEGLRELAQNFGVDLKL</sequence>
<organism evidence="1 2">
    <name type="scientific">Candidatus Flavonifractor merdigallinarum</name>
    <dbReference type="NCBI Taxonomy" id="2838589"/>
    <lineage>
        <taxon>Bacteria</taxon>
        <taxon>Bacillati</taxon>
        <taxon>Bacillota</taxon>
        <taxon>Clostridia</taxon>
        <taxon>Eubacteriales</taxon>
        <taxon>Oscillospiraceae</taxon>
        <taxon>Flavonifractor</taxon>
    </lineage>
</organism>
<comment type="caution">
    <text evidence="1">The sequence shown here is derived from an EMBL/GenBank/DDBJ whole genome shotgun (WGS) entry which is preliminary data.</text>
</comment>
<dbReference type="Proteomes" id="UP000823868">
    <property type="component" value="Unassembled WGS sequence"/>
</dbReference>
<gene>
    <name evidence="1" type="ORF">H9841_08810</name>
</gene>
<dbReference type="InterPro" id="IPR045507">
    <property type="entry name" value="DUF6483"/>
</dbReference>
<dbReference type="EMBL" id="DXDX01000162">
    <property type="protein sequence ID" value="HIY21983.1"/>
    <property type="molecule type" value="Genomic_DNA"/>
</dbReference>
<dbReference type="AlphaFoldDB" id="A0A9D1Y9I5"/>
<name>A0A9D1Y9I5_9FIRM</name>
<dbReference type="Pfam" id="PF20092">
    <property type="entry name" value="DUF6483"/>
    <property type="match status" value="1"/>
</dbReference>
<reference evidence="1" key="1">
    <citation type="journal article" date="2021" name="PeerJ">
        <title>Extensive microbial diversity within the chicken gut microbiome revealed by metagenomics and culture.</title>
        <authorList>
            <person name="Gilroy R."/>
            <person name="Ravi A."/>
            <person name="Getino M."/>
            <person name="Pursley I."/>
            <person name="Horton D.L."/>
            <person name="Alikhan N.F."/>
            <person name="Baker D."/>
            <person name="Gharbi K."/>
            <person name="Hall N."/>
            <person name="Watson M."/>
            <person name="Adriaenssens E.M."/>
            <person name="Foster-Nyarko E."/>
            <person name="Jarju S."/>
            <person name="Secka A."/>
            <person name="Antonio M."/>
            <person name="Oren A."/>
            <person name="Chaudhuri R.R."/>
            <person name="La Ragione R."/>
            <person name="Hildebrand F."/>
            <person name="Pallen M.J."/>
        </authorList>
    </citation>
    <scope>NUCLEOTIDE SEQUENCE</scope>
    <source>
        <strain evidence="1">ChiBcec16_6824</strain>
    </source>
</reference>
<protein>
    <submittedName>
        <fullName evidence="1">Uncharacterized protein</fullName>
    </submittedName>
</protein>